<dbReference type="STRING" id="1051891.A0A0C3Q2L6"/>
<feature type="region of interest" description="Disordered" evidence="1">
    <location>
        <begin position="298"/>
        <end position="320"/>
    </location>
</feature>
<evidence type="ECO:0000256" key="1">
    <source>
        <dbReference type="SAM" id="MobiDB-lite"/>
    </source>
</evidence>
<sequence>MTLAGSSKHVVQEAPDAVKTSMSFSLQAAESRSASFPEREALQQTARSFSILPEYPGSLLVDAAEVMKVEADDCIRATLAFLEDSSQPLIQSLLVDSLNQEVGISGCFATSAQGSSPFAEMRDSISLPMPYPLLDLSTGQNDDPECEAWAPFAGIDLSNTPGSAIWVVPVTQDRRVDASRPYSVSAPGPSPDPVIPVDRSSASSPASSPAANPELNEQQEADAAVPAPSRRALKKMRDSERSRNRMASYVTPEARQARKAARSLGHSVLKAGLNSELLVPLDAMEMPRRGLYAGGRATGIRNMRNPERSGFGKGKGRSETTSRAVPALQTGNAKNPGVVVHAEQLASAKIRDSSGRVIIYRAYGNSGTTDINLCIVQAVTALESSTSPEFQAGKHHRGHFPVRNFMIHRSYVQNPRYSKYLERNMEQAVALSRDLKPVIDLIEKIFKANFPSLHEYYRSTLNYVLSHPSCQLTNLWGPFASIAVNSGGSVQAWYHKDGDNLPAGLCMIIPFGLFNHSTSAHLVIDFNGTPIRFELPAGVPFFMPSALLAHYNTCLMGDGETRGSLVFWTSGKLFQWVDLGGRSVKDLTLEELRAWLGAGQERAQEAFGRFPQTNA</sequence>
<name>A0A0C3Q2L6_9AGAM</name>
<dbReference type="Proteomes" id="UP000054248">
    <property type="component" value="Unassembled WGS sequence"/>
</dbReference>
<reference evidence="3" key="2">
    <citation type="submission" date="2015-01" db="EMBL/GenBank/DDBJ databases">
        <title>Evolutionary Origins and Diversification of the Mycorrhizal Mutualists.</title>
        <authorList>
            <consortium name="DOE Joint Genome Institute"/>
            <consortium name="Mycorrhizal Genomics Consortium"/>
            <person name="Kohler A."/>
            <person name="Kuo A."/>
            <person name="Nagy L.G."/>
            <person name="Floudas D."/>
            <person name="Copeland A."/>
            <person name="Barry K.W."/>
            <person name="Cichocki N."/>
            <person name="Veneault-Fourrey C."/>
            <person name="LaButti K."/>
            <person name="Lindquist E.A."/>
            <person name="Lipzen A."/>
            <person name="Lundell T."/>
            <person name="Morin E."/>
            <person name="Murat C."/>
            <person name="Riley R."/>
            <person name="Ohm R."/>
            <person name="Sun H."/>
            <person name="Tunlid A."/>
            <person name="Henrissat B."/>
            <person name="Grigoriev I.V."/>
            <person name="Hibbett D.S."/>
            <person name="Martin F."/>
        </authorList>
    </citation>
    <scope>NUCLEOTIDE SEQUENCE [LARGE SCALE GENOMIC DNA]</scope>
    <source>
        <strain evidence="3">MUT 4182</strain>
    </source>
</reference>
<dbReference type="OrthoDB" id="3030671at2759"/>
<evidence type="ECO:0000313" key="3">
    <source>
        <dbReference type="Proteomes" id="UP000054248"/>
    </source>
</evidence>
<dbReference type="HOGENOM" id="CLU_444235_0_0_1"/>
<organism evidence="2 3">
    <name type="scientific">Tulasnella calospora MUT 4182</name>
    <dbReference type="NCBI Taxonomy" id="1051891"/>
    <lineage>
        <taxon>Eukaryota</taxon>
        <taxon>Fungi</taxon>
        <taxon>Dikarya</taxon>
        <taxon>Basidiomycota</taxon>
        <taxon>Agaricomycotina</taxon>
        <taxon>Agaricomycetes</taxon>
        <taxon>Cantharellales</taxon>
        <taxon>Tulasnellaceae</taxon>
        <taxon>Tulasnella</taxon>
    </lineage>
</organism>
<keyword evidence="3" id="KW-1185">Reference proteome</keyword>
<accession>A0A0C3Q2L6</accession>
<evidence type="ECO:0000313" key="2">
    <source>
        <dbReference type="EMBL" id="KIO16669.1"/>
    </source>
</evidence>
<proteinExistence type="predicted"/>
<dbReference type="AlphaFoldDB" id="A0A0C3Q2L6"/>
<feature type="region of interest" description="Disordered" evidence="1">
    <location>
        <begin position="178"/>
        <end position="255"/>
    </location>
</feature>
<protein>
    <submittedName>
        <fullName evidence="2">Uncharacterized protein</fullName>
    </submittedName>
</protein>
<dbReference type="Gene3D" id="3.60.130.30">
    <property type="match status" value="1"/>
</dbReference>
<dbReference type="EMBL" id="KN823508">
    <property type="protein sequence ID" value="KIO16669.1"/>
    <property type="molecule type" value="Genomic_DNA"/>
</dbReference>
<feature type="compositionally biased region" description="Low complexity" evidence="1">
    <location>
        <begin position="200"/>
        <end position="211"/>
    </location>
</feature>
<gene>
    <name evidence="2" type="ORF">M407DRAFT_33681</name>
</gene>
<reference evidence="2 3" key="1">
    <citation type="submission" date="2014-04" db="EMBL/GenBank/DDBJ databases">
        <authorList>
            <consortium name="DOE Joint Genome Institute"/>
            <person name="Kuo A."/>
            <person name="Girlanda M."/>
            <person name="Perotto S."/>
            <person name="Kohler A."/>
            <person name="Nagy L.G."/>
            <person name="Floudas D."/>
            <person name="Copeland A."/>
            <person name="Barry K.W."/>
            <person name="Cichocki N."/>
            <person name="Veneault-Fourrey C."/>
            <person name="LaButti K."/>
            <person name="Lindquist E.A."/>
            <person name="Lipzen A."/>
            <person name="Lundell T."/>
            <person name="Morin E."/>
            <person name="Murat C."/>
            <person name="Sun H."/>
            <person name="Tunlid A."/>
            <person name="Henrissat B."/>
            <person name="Grigoriev I.V."/>
            <person name="Hibbett D.S."/>
            <person name="Martin F."/>
            <person name="Nordberg H.P."/>
            <person name="Cantor M.N."/>
            <person name="Hua S.X."/>
        </authorList>
    </citation>
    <scope>NUCLEOTIDE SEQUENCE [LARGE SCALE GENOMIC DNA]</scope>
    <source>
        <strain evidence="2 3">MUT 4182</strain>
    </source>
</reference>